<keyword evidence="1" id="KW-0723">Serine/threonine-protein kinase</keyword>
<keyword evidence="5" id="KW-0418">Kinase</keyword>
<evidence type="ECO:0000256" key="8">
    <source>
        <dbReference type="PROSITE-ProRule" id="PRU10141"/>
    </source>
</evidence>
<dbReference type="FunFam" id="3.30.200.20:FF:000042">
    <property type="entry name" value="Aurora kinase A"/>
    <property type="match status" value="1"/>
</dbReference>
<organism evidence="11 12">
    <name type="scientific">Symbiodinium pilosum</name>
    <name type="common">Dinoflagellate</name>
    <dbReference type="NCBI Taxonomy" id="2952"/>
    <lineage>
        <taxon>Eukaryota</taxon>
        <taxon>Sar</taxon>
        <taxon>Alveolata</taxon>
        <taxon>Dinophyceae</taxon>
        <taxon>Suessiales</taxon>
        <taxon>Symbiodiniaceae</taxon>
        <taxon>Symbiodinium</taxon>
    </lineage>
</organism>
<name>A0A812TS75_SYMPI</name>
<dbReference type="OrthoDB" id="354826at2759"/>
<protein>
    <submittedName>
        <fullName evidence="11">PkgB protein</fullName>
    </submittedName>
</protein>
<feature type="compositionally biased region" description="Polar residues" evidence="9">
    <location>
        <begin position="188"/>
        <end position="200"/>
    </location>
</feature>
<evidence type="ECO:0000313" key="12">
    <source>
        <dbReference type="Proteomes" id="UP000649617"/>
    </source>
</evidence>
<evidence type="ECO:0000256" key="2">
    <source>
        <dbReference type="ARBA" id="ARBA00022553"/>
    </source>
</evidence>
<gene>
    <name evidence="11" type="primary">pkgB</name>
    <name evidence="11" type="ORF">SPIL2461_LOCUS14579</name>
</gene>
<dbReference type="PANTHER" id="PTHR24351">
    <property type="entry name" value="RIBOSOMAL PROTEIN S6 KINASE"/>
    <property type="match status" value="1"/>
</dbReference>
<dbReference type="SMART" id="SM00220">
    <property type="entry name" value="S_TKc"/>
    <property type="match status" value="1"/>
</dbReference>
<evidence type="ECO:0000256" key="5">
    <source>
        <dbReference type="ARBA" id="ARBA00022777"/>
    </source>
</evidence>
<dbReference type="PROSITE" id="PS00107">
    <property type="entry name" value="PROTEIN_KINASE_ATP"/>
    <property type="match status" value="1"/>
</dbReference>
<dbReference type="Gene3D" id="1.10.510.10">
    <property type="entry name" value="Transferase(Phosphotransferase) domain 1"/>
    <property type="match status" value="1"/>
</dbReference>
<feature type="compositionally biased region" description="Polar residues" evidence="9">
    <location>
        <begin position="555"/>
        <end position="565"/>
    </location>
</feature>
<dbReference type="GO" id="GO:0005524">
    <property type="term" value="F:ATP binding"/>
    <property type="evidence" value="ECO:0007669"/>
    <property type="project" value="UniProtKB-UniRule"/>
</dbReference>
<keyword evidence="4 8" id="KW-0547">Nucleotide-binding</keyword>
<dbReference type="InterPro" id="IPR045270">
    <property type="entry name" value="STKc_AGC"/>
</dbReference>
<evidence type="ECO:0000313" key="11">
    <source>
        <dbReference type="EMBL" id="CAE7549064.1"/>
    </source>
</evidence>
<evidence type="ECO:0000259" key="10">
    <source>
        <dbReference type="PROSITE" id="PS50011"/>
    </source>
</evidence>
<dbReference type="AlphaFoldDB" id="A0A812TS75"/>
<dbReference type="Pfam" id="PF00069">
    <property type="entry name" value="Pkinase"/>
    <property type="match status" value="1"/>
</dbReference>
<reference evidence="11" key="1">
    <citation type="submission" date="2021-02" db="EMBL/GenBank/DDBJ databases">
        <authorList>
            <person name="Dougan E. K."/>
            <person name="Rhodes N."/>
            <person name="Thang M."/>
            <person name="Chan C."/>
        </authorList>
    </citation>
    <scope>NUCLEOTIDE SEQUENCE</scope>
</reference>
<dbReference type="Proteomes" id="UP000649617">
    <property type="component" value="Unassembled WGS sequence"/>
</dbReference>
<evidence type="ECO:0000256" key="3">
    <source>
        <dbReference type="ARBA" id="ARBA00022679"/>
    </source>
</evidence>
<keyword evidence="12" id="KW-1185">Reference proteome</keyword>
<proteinExistence type="predicted"/>
<dbReference type="PROSITE" id="PS50011">
    <property type="entry name" value="PROTEIN_KINASE_DOM"/>
    <property type="match status" value="1"/>
</dbReference>
<dbReference type="InterPro" id="IPR036770">
    <property type="entry name" value="Ankyrin_rpt-contain_sf"/>
</dbReference>
<keyword evidence="2" id="KW-0597">Phosphoprotein</keyword>
<feature type="region of interest" description="Disordered" evidence="9">
    <location>
        <begin position="81"/>
        <end position="102"/>
    </location>
</feature>
<dbReference type="GO" id="GO:0004674">
    <property type="term" value="F:protein serine/threonine kinase activity"/>
    <property type="evidence" value="ECO:0007669"/>
    <property type="project" value="UniProtKB-KW"/>
</dbReference>
<dbReference type="Gene3D" id="1.25.40.20">
    <property type="entry name" value="Ankyrin repeat-containing domain"/>
    <property type="match status" value="1"/>
</dbReference>
<feature type="compositionally biased region" description="Low complexity" evidence="9">
    <location>
        <begin position="591"/>
        <end position="600"/>
    </location>
</feature>
<dbReference type="InterPro" id="IPR002110">
    <property type="entry name" value="Ankyrin_rpt"/>
</dbReference>
<keyword evidence="3" id="KW-0808">Transferase</keyword>
<sequence length="600" mass="65970">MVELLLEARADALSKTEDQQLALHYAAANGHAEIAKLLLQHDGSDQVGARNALGQRPVEAASDLGTVFIFRAFEAAVRCEPSGSRRNSASSQASTATGSSCDGQSAVDMSGLSCSACLADDQDGYADRTPLASGFLLRNARTDAVHRLMHLTRKLDEASLSEDRDGRDCRTFSAKSFKAASPKDSPGRSPSASSGTSTPKIRTPFARMRQGSSRVEKVGPNSFELVNLLGRGSFGEVFQVKHKRTGKAYAMKVLQKSRIMSSNLLRYAVTERNILAYIRHPYIVSLHYAFQTPSHLVLVLQYCPRGNLQHLITREKRLCEDLSRVYTAEILLALIHLHERHTVFRDLKPDNVVIDEAHHALLTDFGLSKEGVGQRGTKSFCGSVAFLAPEILLRKGHNHTVDIYNLGVLLYDMLTGLPPFYHHDRETLFANIKHARLEVPLYVSRISRSFIEATMEREPAKRIGAHHTSDVKGHVFFADIDFAQLMRREVLPPEAHPSDEPAISYRNGPLGLAGRAPESPFARADRGWRGRYTRGQGSASERGVPFWDFSFAPPTRSSGSGQLSAVSGPEDSDCSTSTYTRRGGVAQRRPSSQSSQSQDA</sequence>
<dbReference type="Gene3D" id="3.30.200.20">
    <property type="entry name" value="Phosphorylase Kinase, domain 1"/>
    <property type="match status" value="1"/>
</dbReference>
<feature type="binding site" evidence="8">
    <location>
        <position position="252"/>
    </location>
    <ligand>
        <name>ATP</name>
        <dbReference type="ChEBI" id="CHEBI:30616"/>
    </ligand>
</feature>
<feature type="domain" description="Protein kinase" evidence="10">
    <location>
        <begin position="223"/>
        <end position="477"/>
    </location>
</feature>
<dbReference type="EMBL" id="CAJNIZ010033914">
    <property type="protein sequence ID" value="CAE7549064.1"/>
    <property type="molecule type" value="Genomic_DNA"/>
</dbReference>
<dbReference type="CDD" id="cd05123">
    <property type="entry name" value="STKc_AGC"/>
    <property type="match status" value="1"/>
</dbReference>
<feature type="region of interest" description="Disordered" evidence="9">
    <location>
        <begin position="493"/>
        <end position="600"/>
    </location>
</feature>
<dbReference type="InterPro" id="IPR017441">
    <property type="entry name" value="Protein_kinase_ATP_BS"/>
</dbReference>
<feature type="repeat" description="ANK" evidence="7">
    <location>
        <begin position="18"/>
        <end position="41"/>
    </location>
</feature>
<evidence type="ECO:0000256" key="9">
    <source>
        <dbReference type="SAM" id="MobiDB-lite"/>
    </source>
</evidence>
<dbReference type="Pfam" id="PF12796">
    <property type="entry name" value="Ank_2"/>
    <property type="match status" value="1"/>
</dbReference>
<keyword evidence="6 8" id="KW-0067">ATP-binding</keyword>
<evidence type="ECO:0000256" key="7">
    <source>
        <dbReference type="PROSITE-ProRule" id="PRU00023"/>
    </source>
</evidence>
<evidence type="ECO:0000256" key="1">
    <source>
        <dbReference type="ARBA" id="ARBA00022527"/>
    </source>
</evidence>
<feature type="compositionally biased region" description="Low complexity" evidence="9">
    <location>
        <begin position="82"/>
        <end position="100"/>
    </location>
</feature>
<dbReference type="InterPro" id="IPR000719">
    <property type="entry name" value="Prot_kinase_dom"/>
</dbReference>
<keyword evidence="7" id="KW-0040">ANK repeat</keyword>
<dbReference type="PROSITE" id="PS50297">
    <property type="entry name" value="ANK_REP_REGION"/>
    <property type="match status" value="1"/>
</dbReference>
<accession>A0A812TS75</accession>
<comment type="caution">
    <text evidence="11">The sequence shown here is derived from an EMBL/GenBank/DDBJ whole genome shotgun (WGS) entry which is preliminary data.</text>
</comment>
<evidence type="ECO:0000256" key="4">
    <source>
        <dbReference type="ARBA" id="ARBA00022741"/>
    </source>
</evidence>
<dbReference type="SUPFAM" id="SSF56112">
    <property type="entry name" value="Protein kinase-like (PK-like)"/>
    <property type="match status" value="1"/>
</dbReference>
<dbReference type="PROSITE" id="PS50088">
    <property type="entry name" value="ANK_REPEAT"/>
    <property type="match status" value="1"/>
</dbReference>
<evidence type="ECO:0000256" key="6">
    <source>
        <dbReference type="ARBA" id="ARBA00022840"/>
    </source>
</evidence>
<dbReference type="SUPFAM" id="SSF48403">
    <property type="entry name" value="Ankyrin repeat"/>
    <property type="match status" value="1"/>
</dbReference>
<dbReference type="InterPro" id="IPR011009">
    <property type="entry name" value="Kinase-like_dom_sf"/>
</dbReference>
<dbReference type="FunFam" id="1.10.510.10:FF:000048">
    <property type="entry name" value="Protein kinase C"/>
    <property type="match status" value="1"/>
</dbReference>
<feature type="region of interest" description="Disordered" evidence="9">
    <location>
        <begin position="173"/>
        <end position="213"/>
    </location>
</feature>